<dbReference type="InterPro" id="IPR036425">
    <property type="entry name" value="MoaB/Mog-like_dom_sf"/>
</dbReference>
<name>A0A931HV80_9BACI</name>
<evidence type="ECO:0000256" key="6">
    <source>
        <dbReference type="PIRNR" id="PIRNR006443"/>
    </source>
</evidence>
<dbReference type="Proteomes" id="UP000614490">
    <property type="component" value="Unassembled WGS sequence"/>
</dbReference>
<dbReference type="PIRSF" id="PIRSF006443">
    <property type="entry name" value="MoaB"/>
    <property type="match status" value="1"/>
</dbReference>
<dbReference type="GO" id="GO:0006777">
    <property type="term" value="P:Mo-molybdopterin cofactor biosynthetic process"/>
    <property type="evidence" value="ECO:0007669"/>
    <property type="project" value="UniProtKB-UniRule"/>
</dbReference>
<comment type="function">
    <text evidence="1 6">May be involved in the biosynthesis of molybdopterin.</text>
</comment>
<dbReference type="InterPro" id="IPR001453">
    <property type="entry name" value="MoaB/Mog_dom"/>
</dbReference>
<dbReference type="SMART" id="SM00852">
    <property type="entry name" value="MoCF_biosynth"/>
    <property type="match status" value="1"/>
</dbReference>
<evidence type="ECO:0000313" key="9">
    <source>
        <dbReference type="Proteomes" id="UP000614490"/>
    </source>
</evidence>
<evidence type="ECO:0000256" key="4">
    <source>
        <dbReference type="ARBA" id="ARBA00015262"/>
    </source>
</evidence>
<dbReference type="GO" id="GO:0005829">
    <property type="term" value="C:cytosol"/>
    <property type="evidence" value="ECO:0007669"/>
    <property type="project" value="TreeGrafter"/>
</dbReference>
<dbReference type="PANTHER" id="PTHR43232:SF2">
    <property type="entry name" value="MOLYBDENUM COFACTOR BIOSYNTHESIS PROTEIN B"/>
    <property type="match status" value="1"/>
</dbReference>
<keyword evidence="9" id="KW-1185">Reference proteome</keyword>
<dbReference type="SUPFAM" id="SSF53218">
    <property type="entry name" value="Molybdenum cofactor biosynthesis proteins"/>
    <property type="match status" value="1"/>
</dbReference>
<organism evidence="8 9">
    <name type="scientific">Halobacillus yeomjeoni</name>
    <dbReference type="NCBI Taxonomy" id="311194"/>
    <lineage>
        <taxon>Bacteria</taxon>
        <taxon>Bacillati</taxon>
        <taxon>Bacillota</taxon>
        <taxon>Bacilli</taxon>
        <taxon>Bacillales</taxon>
        <taxon>Bacillaceae</taxon>
        <taxon>Halobacillus</taxon>
    </lineage>
</organism>
<evidence type="ECO:0000256" key="5">
    <source>
        <dbReference type="ARBA" id="ARBA00023150"/>
    </source>
</evidence>
<comment type="similarity">
    <text evidence="3 6">Belongs to the MoaB/Mog family.</text>
</comment>
<feature type="domain" description="MoaB/Mog" evidence="7">
    <location>
        <begin position="17"/>
        <end position="162"/>
    </location>
</feature>
<dbReference type="PROSITE" id="PS01078">
    <property type="entry name" value="MOCF_BIOSYNTHESIS_1"/>
    <property type="match status" value="1"/>
</dbReference>
<sequence length="170" mass="18517">MSVSEHKKQAPGSVKCTVITVSDTRTLNTDKSGHLMMEFLEADNHHIIEYSIIKDDFDHIVQTVKSAVENPEVDAVILNGGTGISKRDVSVEAVQSILTKEIPGFGELFRMFSYKEDIGTAAILSRAVAGVCETTAVFSIPGSSGAVKLAMNRLILPELPHIIHEIKKDQ</sequence>
<dbReference type="Pfam" id="PF00994">
    <property type="entry name" value="MoCF_biosynth"/>
    <property type="match status" value="1"/>
</dbReference>
<comment type="caution">
    <text evidence="8">The sequence shown here is derived from an EMBL/GenBank/DDBJ whole genome shotgun (WGS) entry which is preliminary data.</text>
</comment>
<proteinExistence type="inferred from homology"/>
<dbReference type="AlphaFoldDB" id="A0A931HV80"/>
<keyword evidence="5 6" id="KW-0501">Molybdenum cofactor biosynthesis</keyword>
<dbReference type="RefSeq" id="WP_197316715.1">
    <property type="nucleotide sequence ID" value="NZ_JADZSC010000001.1"/>
</dbReference>
<evidence type="ECO:0000259" key="7">
    <source>
        <dbReference type="SMART" id="SM00852"/>
    </source>
</evidence>
<dbReference type="EMBL" id="JADZSC010000001">
    <property type="protein sequence ID" value="MBH0230154.1"/>
    <property type="molecule type" value="Genomic_DNA"/>
</dbReference>
<gene>
    <name evidence="8" type="ORF">H0267_07985</name>
</gene>
<evidence type="ECO:0000256" key="3">
    <source>
        <dbReference type="ARBA" id="ARBA00006112"/>
    </source>
</evidence>
<comment type="pathway">
    <text evidence="2 6">Cofactor biosynthesis; molybdopterin biosynthesis.</text>
</comment>
<accession>A0A931HV80</accession>
<protein>
    <recommendedName>
        <fullName evidence="4 6">Molybdenum cofactor biosynthesis protein B</fullName>
    </recommendedName>
</protein>
<dbReference type="InterPro" id="IPR008284">
    <property type="entry name" value="MoCF_biosynth_CS"/>
</dbReference>
<dbReference type="InterPro" id="IPR012245">
    <property type="entry name" value="MoaB"/>
</dbReference>
<evidence type="ECO:0000256" key="2">
    <source>
        <dbReference type="ARBA" id="ARBA00005046"/>
    </source>
</evidence>
<reference evidence="8 9" key="1">
    <citation type="journal article" date="2005" name="Int. J. Syst. Evol. Microbiol.">
        <title>Halobacillus yeomjeoni sp. nov., isolated from a marine solar saltern in Korea.</title>
        <authorList>
            <person name="Yoon J.H."/>
            <person name="Kang S.J."/>
            <person name="Lee C.H."/>
            <person name="Oh H.W."/>
            <person name="Oh T.K."/>
        </authorList>
    </citation>
    <scope>NUCLEOTIDE SEQUENCE [LARGE SCALE GENOMIC DNA]</scope>
    <source>
        <strain evidence="8 9">KCTC 3957</strain>
    </source>
</reference>
<dbReference type="FunFam" id="3.40.980.10:FF:000006">
    <property type="entry name" value="Molybdenum cofactor biosynthesis protein B"/>
    <property type="match status" value="1"/>
</dbReference>
<evidence type="ECO:0000313" key="8">
    <source>
        <dbReference type="EMBL" id="MBH0230154.1"/>
    </source>
</evidence>
<dbReference type="Gene3D" id="3.40.980.10">
    <property type="entry name" value="MoaB/Mog-like domain"/>
    <property type="match status" value="1"/>
</dbReference>
<dbReference type="NCBIfam" id="TIGR00177">
    <property type="entry name" value="molyb_syn"/>
    <property type="match status" value="1"/>
</dbReference>
<evidence type="ECO:0000256" key="1">
    <source>
        <dbReference type="ARBA" id="ARBA00003487"/>
    </source>
</evidence>
<dbReference type="CDD" id="cd00886">
    <property type="entry name" value="MogA_MoaB"/>
    <property type="match status" value="1"/>
</dbReference>
<dbReference type="PANTHER" id="PTHR43232">
    <property type="entry name" value="MOLYBDENUM COFACTOR BIOSYNTHESIS PROTEIN B"/>
    <property type="match status" value="1"/>
</dbReference>